<dbReference type="GO" id="GO:0005829">
    <property type="term" value="C:cytosol"/>
    <property type="evidence" value="ECO:0007669"/>
    <property type="project" value="TreeGrafter"/>
</dbReference>
<gene>
    <name evidence="7" type="ORF">AQ490_17875</name>
</gene>
<name>A0A0T6LW44_WENVI</name>
<evidence type="ECO:0000256" key="1">
    <source>
        <dbReference type="ARBA" id="ARBA00008467"/>
    </source>
</evidence>
<dbReference type="AlphaFoldDB" id="A0A0T6LW44"/>
<dbReference type="PROSITE" id="PS52004">
    <property type="entry name" value="KS3_2"/>
    <property type="match status" value="1"/>
</dbReference>
<dbReference type="Pfam" id="PF00109">
    <property type="entry name" value="ketoacyl-synt"/>
    <property type="match status" value="1"/>
</dbReference>
<dbReference type="SMART" id="SM00825">
    <property type="entry name" value="PKS_KS"/>
    <property type="match status" value="1"/>
</dbReference>
<dbReference type="SUPFAM" id="SSF53901">
    <property type="entry name" value="Thiolase-like"/>
    <property type="match status" value="2"/>
</dbReference>
<dbReference type="PANTHER" id="PTHR11712:SF336">
    <property type="entry name" value="3-OXOACYL-[ACYL-CARRIER-PROTEIN] SYNTHASE, MITOCHONDRIAL"/>
    <property type="match status" value="1"/>
</dbReference>
<protein>
    <recommendedName>
        <fullName evidence="6">Ketosynthase family 3 (KS3) domain-containing protein</fullName>
    </recommendedName>
</protein>
<comment type="caution">
    <text evidence="7">The sequence shown here is derived from an EMBL/GenBank/DDBJ whole genome shotgun (WGS) entry which is preliminary data.</text>
</comment>
<evidence type="ECO:0000256" key="2">
    <source>
        <dbReference type="ARBA" id="ARBA00022679"/>
    </source>
</evidence>
<keyword evidence="8" id="KW-1185">Reference proteome</keyword>
<dbReference type="Pfam" id="PF02801">
    <property type="entry name" value="Ketoacyl-synt_C"/>
    <property type="match status" value="1"/>
</dbReference>
<keyword evidence="3" id="KW-0012">Acyltransferase</keyword>
<evidence type="ECO:0000313" key="7">
    <source>
        <dbReference type="EMBL" id="KRV49932.1"/>
    </source>
</evidence>
<dbReference type="RefSeq" id="WP_051087571.1">
    <property type="nucleotide sequence ID" value="NZ_LLZU01000008.1"/>
</dbReference>
<comment type="similarity">
    <text evidence="1 4">Belongs to the thiolase-like superfamily. Beta-ketoacyl-ACP synthases family.</text>
</comment>
<dbReference type="EMBL" id="LLZU01000008">
    <property type="protein sequence ID" value="KRV49932.1"/>
    <property type="molecule type" value="Genomic_DNA"/>
</dbReference>
<dbReference type="InterPro" id="IPR014030">
    <property type="entry name" value="Ketoacyl_synth_N"/>
</dbReference>
<evidence type="ECO:0000256" key="5">
    <source>
        <dbReference type="SAM" id="MobiDB-lite"/>
    </source>
</evidence>
<dbReference type="CDD" id="cd00834">
    <property type="entry name" value="KAS_I_II"/>
    <property type="match status" value="1"/>
</dbReference>
<feature type="domain" description="Ketosynthase family 3 (KS3)" evidence="6">
    <location>
        <begin position="22"/>
        <end position="432"/>
    </location>
</feature>
<organism evidence="7 8">
    <name type="scientific">Wenjunlia vitaminophila</name>
    <name type="common">Streptomyces vitaminophilus</name>
    <dbReference type="NCBI Taxonomy" id="76728"/>
    <lineage>
        <taxon>Bacteria</taxon>
        <taxon>Bacillati</taxon>
        <taxon>Actinomycetota</taxon>
        <taxon>Actinomycetes</taxon>
        <taxon>Kitasatosporales</taxon>
        <taxon>Streptomycetaceae</taxon>
        <taxon>Wenjunlia</taxon>
    </lineage>
</organism>
<evidence type="ECO:0000256" key="3">
    <source>
        <dbReference type="ARBA" id="ARBA00023315"/>
    </source>
</evidence>
<dbReference type="PROSITE" id="PS00606">
    <property type="entry name" value="KS3_1"/>
    <property type="match status" value="1"/>
</dbReference>
<evidence type="ECO:0000259" key="6">
    <source>
        <dbReference type="PROSITE" id="PS52004"/>
    </source>
</evidence>
<reference evidence="7 8" key="1">
    <citation type="submission" date="2015-10" db="EMBL/GenBank/DDBJ databases">
        <title>Draft genome sequence of pyrrolomycin-producing Streptomyces vitaminophilus.</title>
        <authorList>
            <person name="Graham D.E."/>
            <person name="Mahan K.M."/>
            <person name="Klingeman D.M."/>
            <person name="Hettich R.L."/>
            <person name="Parry R.J."/>
        </authorList>
    </citation>
    <scope>NUCLEOTIDE SEQUENCE [LARGE SCALE GENOMIC DNA]</scope>
    <source>
        <strain evidence="7 8">ATCC 31673</strain>
    </source>
</reference>
<accession>A0A0T6LW44</accession>
<evidence type="ECO:0000313" key="8">
    <source>
        <dbReference type="Proteomes" id="UP000050867"/>
    </source>
</evidence>
<dbReference type="InterPro" id="IPR014031">
    <property type="entry name" value="Ketoacyl_synth_C"/>
</dbReference>
<dbReference type="GO" id="GO:0004315">
    <property type="term" value="F:3-oxoacyl-[acyl-carrier-protein] synthase activity"/>
    <property type="evidence" value="ECO:0007669"/>
    <property type="project" value="InterPro"/>
</dbReference>
<evidence type="ECO:0000256" key="4">
    <source>
        <dbReference type="RuleBase" id="RU003694"/>
    </source>
</evidence>
<proteinExistence type="inferred from homology"/>
<dbReference type="eggNOG" id="COG0304">
    <property type="taxonomic scope" value="Bacteria"/>
</dbReference>
<sequence length="468" mass="47896">MPGLIEQPLGQRVGAPSAAPGRRRVVVTGLGVVTPIGSGAEEFFSAAVAGTVGTDRITLFDTADCLTHQGGEVRDWPRPPHQDAYGQLSRSESFALSAVRMALLDAGLLTEGDLARGPGPADVGPRLGGAYRPERVGVALGIVIGNRPGLEASLRDLHRGRVPTAPITAHDPARVAGLPARAFGLWGPNMVFPTACAAGNTAIAQAADAIAQGRADAMVAGGTDELSEAMFLMFNSFRALAPEAVQPFDRHRRGLMLGEGAGALLLESEERALARGARVYAVVAGHGGYSDAHHMTAPHPAGLGAARSMRAALDMAGLEPGEVSFVSAHGTGTPANDDAEAVALREVFGDLPVPVTACKSLLGHAQGAAGAIAAVACALAIRDAVVPPIGNTLEPEYDLDLVLKEARRMPVRVALNNAFGFGGNNCCVVFTAPDARTPTPAPAGNDRTGGTGATGATGRPGRSNEGER</sequence>
<dbReference type="Proteomes" id="UP000050867">
    <property type="component" value="Unassembled WGS sequence"/>
</dbReference>
<dbReference type="InterPro" id="IPR018201">
    <property type="entry name" value="Ketoacyl_synth_AS"/>
</dbReference>
<feature type="region of interest" description="Disordered" evidence="5">
    <location>
        <begin position="438"/>
        <end position="468"/>
    </location>
</feature>
<dbReference type="Gene3D" id="3.40.47.10">
    <property type="match status" value="1"/>
</dbReference>
<dbReference type="GO" id="GO:0006633">
    <property type="term" value="P:fatty acid biosynthetic process"/>
    <property type="evidence" value="ECO:0007669"/>
    <property type="project" value="InterPro"/>
</dbReference>
<keyword evidence="2 4" id="KW-0808">Transferase</keyword>
<dbReference type="InterPro" id="IPR016039">
    <property type="entry name" value="Thiolase-like"/>
</dbReference>
<dbReference type="InterPro" id="IPR000794">
    <property type="entry name" value="Beta-ketoacyl_synthase"/>
</dbReference>
<dbReference type="InterPro" id="IPR020841">
    <property type="entry name" value="PKS_Beta-ketoAc_synthase_dom"/>
</dbReference>
<dbReference type="STRING" id="76728.AQ490_17875"/>
<dbReference type="PANTHER" id="PTHR11712">
    <property type="entry name" value="POLYKETIDE SYNTHASE-RELATED"/>
    <property type="match status" value="1"/>
</dbReference>